<dbReference type="PANTHER" id="PTHR45138:SF9">
    <property type="entry name" value="DIGUANYLATE CYCLASE DGCM-RELATED"/>
    <property type="match status" value="1"/>
</dbReference>
<dbReference type="GO" id="GO:0043709">
    <property type="term" value="P:cell adhesion involved in single-species biofilm formation"/>
    <property type="evidence" value="ECO:0007669"/>
    <property type="project" value="TreeGrafter"/>
</dbReference>
<dbReference type="InterPro" id="IPR043128">
    <property type="entry name" value="Rev_trsase/Diguanyl_cyclase"/>
</dbReference>
<dbReference type="Gene3D" id="3.30.70.270">
    <property type="match status" value="1"/>
</dbReference>
<dbReference type="InterPro" id="IPR050469">
    <property type="entry name" value="Diguanylate_Cyclase"/>
</dbReference>
<dbReference type="Pfam" id="PF00990">
    <property type="entry name" value="GGDEF"/>
    <property type="match status" value="1"/>
</dbReference>
<dbReference type="GO" id="GO:1902201">
    <property type="term" value="P:negative regulation of bacterial-type flagellum-dependent cell motility"/>
    <property type="evidence" value="ECO:0007669"/>
    <property type="project" value="TreeGrafter"/>
</dbReference>
<sequence>MSTDRSKDPFPSFAAAADAVLDAPSELAHRLLTSLLQAEERAERARLRAERAEAEASTDVLTGACSRRYWEQVLDGEERRCARYGHHACVVSVDLDELKSVNDAGGHGAGDALLRATARALGTVTRATDVVARVGGDEFAVLAVDTDLVTGRVLVGRIAEALRAAGVSASVGLAERDPEAGLDAAWAEADHRMYAAKRRRHAAAAAAAV</sequence>
<dbReference type="AlphaFoldDB" id="A0A6J4SX84"/>
<name>A0A6J4SX84_9ACTN</name>
<dbReference type="NCBIfam" id="TIGR00254">
    <property type="entry name" value="GGDEF"/>
    <property type="match status" value="1"/>
</dbReference>
<dbReference type="SMART" id="SM00267">
    <property type="entry name" value="GGDEF"/>
    <property type="match status" value="1"/>
</dbReference>
<evidence type="ECO:0000313" key="2">
    <source>
        <dbReference type="EMBL" id="CAA9507815.1"/>
    </source>
</evidence>
<dbReference type="PANTHER" id="PTHR45138">
    <property type="entry name" value="REGULATORY COMPONENTS OF SENSORY TRANSDUCTION SYSTEM"/>
    <property type="match status" value="1"/>
</dbReference>
<protein>
    <submittedName>
        <fullName evidence="2">Diguanylate cyclase/phosphodiesterase (GGDEF &amp; EAL domains) with PAS/PAC sensor(S)</fullName>
    </submittedName>
</protein>
<dbReference type="InterPro" id="IPR000160">
    <property type="entry name" value="GGDEF_dom"/>
</dbReference>
<dbReference type="CDD" id="cd01949">
    <property type="entry name" value="GGDEF"/>
    <property type="match status" value="1"/>
</dbReference>
<dbReference type="PROSITE" id="PS50887">
    <property type="entry name" value="GGDEF"/>
    <property type="match status" value="1"/>
</dbReference>
<proteinExistence type="predicted"/>
<dbReference type="InterPro" id="IPR029787">
    <property type="entry name" value="Nucleotide_cyclase"/>
</dbReference>
<reference evidence="2" key="1">
    <citation type="submission" date="2020-02" db="EMBL/GenBank/DDBJ databases">
        <authorList>
            <person name="Meier V. D."/>
        </authorList>
    </citation>
    <scope>NUCLEOTIDE SEQUENCE</scope>
    <source>
        <strain evidence="2">AVDCRST_MAG30</strain>
    </source>
</reference>
<dbReference type="GO" id="GO:0005886">
    <property type="term" value="C:plasma membrane"/>
    <property type="evidence" value="ECO:0007669"/>
    <property type="project" value="TreeGrafter"/>
</dbReference>
<feature type="domain" description="GGDEF" evidence="1">
    <location>
        <begin position="86"/>
        <end position="208"/>
    </location>
</feature>
<gene>
    <name evidence="2" type="ORF">AVDCRST_MAG30-2310</name>
</gene>
<dbReference type="SUPFAM" id="SSF55073">
    <property type="entry name" value="Nucleotide cyclase"/>
    <property type="match status" value="1"/>
</dbReference>
<accession>A0A6J4SX84</accession>
<dbReference type="GO" id="GO:0052621">
    <property type="term" value="F:diguanylate cyclase activity"/>
    <property type="evidence" value="ECO:0007669"/>
    <property type="project" value="TreeGrafter"/>
</dbReference>
<organism evidence="2">
    <name type="scientific">uncultured Solirubrobacteraceae bacterium</name>
    <dbReference type="NCBI Taxonomy" id="1162706"/>
    <lineage>
        <taxon>Bacteria</taxon>
        <taxon>Bacillati</taxon>
        <taxon>Actinomycetota</taxon>
        <taxon>Thermoleophilia</taxon>
        <taxon>Solirubrobacterales</taxon>
        <taxon>Solirubrobacteraceae</taxon>
        <taxon>environmental samples</taxon>
    </lineage>
</organism>
<evidence type="ECO:0000259" key="1">
    <source>
        <dbReference type="PROSITE" id="PS50887"/>
    </source>
</evidence>
<dbReference type="EMBL" id="CADCVS010000302">
    <property type="protein sequence ID" value="CAA9507815.1"/>
    <property type="molecule type" value="Genomic_DNA"/>
</dbReference>